<dbReference type="Gene3D" id="3.40.720.10">
    <property type="entry name" value="Alkaline Phosphatase, subunit A"/>
    <property type="match status" value="1"/>
</dbReference>
<feature type="domain" description="GPI ethanolamine phosphate transferase 2 C-terminal" evidence="14">
    <location>
        <begin position="441"/>
        <end position="867"/>
    </location>
</feature>
<accession>A0AAV9H5K3</accession>
<keyword evidence="16" id="KW-1185">Reference proteome</keyword>
<evidence type="ECO:0000259" key="14">
    <source>
        <dbReference type="Pfam" id="PF19316"/>
    </source>
</evidence>
<evidence type="ECO:0000256" key="10">
    <source>
        <dbReference type="ARBA" id="ARBA00023136"/>
    </source>
</evidence>
<dbReference type="CDD" id="cd16024">
    <property type="entry name" value="GPI_EPT_2"/>
    <property type="match status" value="1"/>
</dbReference>
<reference evidence="15" key="1">
    <citation type="journal article" date="2023" name="Mol. Phylogenet. Evol.">
        <title>Genome-scale phylogeny and comparative genomics of the fungal order Sordariales.</title>
        <authorList>
            <person name="Hensen N."/>
            <person name="Bonometti L."/>
            <person name="Westerberg I."/>
            <person name="Brannstrom I.O."/>
            <person name="Guillou S."/>
            <person name="Cros-Aarteil S."/>
            <person name="Calhoun S."/>
            <person name="Haridas S."/>
            <person name="Kuo A."/>
            <person name="Mondo S."/>
            <person name="Pangilinan J."/>
            <person name="Riley R."/>
            <person name="LaButti K."/>
            <person name="Andreopoulos B."/>
            <person name="Lipzen A."/>
            <person name="Chen C."/>
            <person name="Yan M."/>
            <person name="Daum C."/>
            <person name="Ng V."/>
            <person name="Clum A."/>
            <person name="Steindorff A."/>
            <person name="Ohm R.A."/>
            <person name="Martin F."/>
            <person name="Silar P."/>
            <person name="Natvig D.O."/>
            <person name="Lalanne C."/>
            <person name="Gautier V."/>
            <person name="Ament-Velasquez S.L."/>
            <person name="Kruys A."/>
            <person name="Hutchinson M.I."/>
            <person name="Powell A.J."/>
            <person name="Barry K."/>
            <person name="Miller A.N."/>
            <person name="Grigoriev I.V."/>
            <person name="Debuchy R."/>
            <person name="Gladieux P."/>
            <person name="Hiltunen Thoren M."/>
            <person name="Johannesson H."/>
        </authorList>
    </citation>
    <scope>NUCLEOTIDE SEQUENCE</scope>
    <source>
        <strain evidence="15">PSN243</strain>
    </source>
</reference>
<proteinExistence type="inferred from homology"/>
<feature type="transmembrane region" description="Helical" evidence="13">
    <location>
        <begin position="12"/>
        <end position="36"/>
    </location>
</feature>
<evidence type="ECO:0000313" key="15">
    <source>
        <dbReference type="EMBL" id="KAK4455972.1"/>
    </source>
</evidence>
<gene>
    <name evidence="15" type="ORF">QBC34DRAFT_388505</name>
</gene>
<dbReference type="Pfam" id="PF01663">
    <property type="entry name" value="Phosphodiest"/>
    <property type="match status" value="1"/>
</dbReference>
<sequence>MTSRRSGTPSSALLLVAANLLIPLAILTFATGFFPYKPLLPGLAQYTALPIDYGDPPAPPFDRLVFMVIDALRSDFVYSTNSGFSCVQSLIRDGAAIPFTAHATSPTVTMPRLKAITTGSIPSFLDVVLNLDEGDESSTLASQDTWLAQLKAKGTGKLLMYGDDTWLKLFPGTFDRADGTTSFFVSDFTEVDNNVTRHIAEELKRDDWNTMILHYLGLDHIGHKGGPRSTHMLPKQREMDGVVKQIYKAIESEPHLQSTLFVVCGDHGMNDAGNHGASSPGETSPALVFLSPKFKSLQTSFHAPLPDAEDFQYYSTVEQSDLAPTLAALLGFPVPKNNLGALIPDFLPFWSSKNDQVQLLMRNAHQILDIITAAFGPQILDEASAQDECSGPGSDYKELACQWNDVSKQAPSGPASTLDSEWVATMVKWLRKAQGLMSSMASNYDVSRLLGGQVVSVAAVACAAAAARSFIDGAPAQSLPLAIISLGYGIMMFASSYVEEEQHFWYWATTAWFAYLGLKGISKDASSKGYQIFITFAMLATVRVIRAWNQTGQKFAGEPDIVKTFVYPSPGLLWFLVGATYIWLHREIVFSFNRIFAPVSYACGTGMILAAVTFKVAFTKEDAPELVVGFVRSIADIGFSQGHTLIARARAAFIALGAGLVVAIFYILTRRRLSYLSPSIETLHQLYTLLAVTQSRITNIPLFLLFHLQYNLLDALNLSALDLSTSSLLLQYASFFAFGGSNAISSVDLSNAYNGVSDFNVATVGVLTFLSNWAAPIYWTSATTMLLLRKAWKEETGWSVYRGHVAVLTLFTTCSVAAVMAACTILRTHLFIWTVFSPKYLYCIAWSLGQHLMVNVVVGGVVFWLGTL</sequence>
<protein>
    <recommendedName>
        <fullName evidence="4 13">GPI ethanolamine phosphate transferase 2</fullName>
    </recommendedName>
</protein>
<feature type="transmembrane region" description="Helical" evidence="13">
    <location>
        <begin position="805"/>
        <end position="828"/>
    </location>
</feature>
<comment type="similarity">
    <text evidence="3 13">Belongs to the PIGG/PIGN/PIGO family. PIGG subfamily.</text>
</comment>
<feature type="transmembrane region" description="Helical" evidence="13">
    <location>
        <begin position="504"/>
        <end position="522"/>
    </location>
</feature>
<evidence type="ECO:0000256" key="12">
    <source>
        <dbReference type="ARBA" id="ARBA00056729"/>
    </source>
</evidence>
<feature type="transmembrane region" description="Helical" evidence="13">
    <location>
        <begin position="649"/>
        <end position="668"/>
    </location>
</feature>
<keyword evidence="8 13" id="KW-0256">Endoplasmic reticulum</keyword>
<evidence type="ECO:0000256" key="8">
    <source>
        <dbReference type="ARBA" id="ARBA00022824"/>
    </source>
</evidence>
<feature type="transmembrane region" description="Helical" evidence="13">
    <location>
        <begin position="565"/>
        <end position="584"/>
    </location>
</feature>
<keyword evidence="7 13" id="KW-0812">Transmembrane</keyword>
<evidence type="ECO:0000256" key="7">
    <source>
        <dbReference type="ARBA" id="ARBA00022692"/>
    </source>
</evidence>
<dbReference type="GO" id="GO:0006506">
    <property type="term" value="P:GPI anchor biosynthetic process"/>
    <property type="evidence" value="ECO:0007669"/>
    <property type="project" value="UniProtKB-KW"/>
</dbReference>
<dbReference type="PANTHER" id="PTHR23072">
    <property type="entry name" value="PHOSPHATIDYLINOSITOL GLYCAN-RELATED"/>
    <property type="match status" value="1"/>
</dbReference>
<dbReference type="InterPro" id="IPR017850">
    <property type="entry name" value="Alkaline_phosphatase_core_sf"/>
</dbReference>
<evidence type="ECO:0000256" key="1">
    <source>
        <dbReference type="ARBA" id="ARBA00004477"/>
    </source>
</evidence>
<dbReference type="FunFam" id="3.40.720.10:FF:000045">
    <property type="entry name" value="GPI ethanolamine phosphate transferase 2"/>
    <property type="match status" value="1"/>
</dbReference>
<keyword evidence="11" id="KW-0325">Glycoprotein</keyword>
<organism evidence="15 16">
    <name type="scientific">Podospora aff. communis PSN243</name>
    <dbReference type="NCBI Taxonomy" id="3040156"/>
    <lineage>
        <taxon>Eukaryota</taxon>
        <taxon>Fungi</taxon>
        <taxon>Dikarya</taxon>
        <taxon>Ascomycota</taxon>
        <taxon>Pezizomycotina</taxon>
        <taxon>Sordariomycetes</taxon>
        <taxon>Sordariomycetidae</taxon>
        <taxon>Sordariales</taxon>
        <taxon>Podosporaceae</taxon>
        <taxon>Podospora</taxon>
    </lineage>
</organism>
<keyword evidence="6 13" id="KW-0808">Transferase</keyword>
<evidence type="ECO:0000256" key="9">
    <source>
        <dbReference type="ARBA" id="ARBA00022989"/>
    </source>
</evidence>
<name>A0AAV9H5K3_9PEZI</name>
<dbReference type="EMBL" id="MU865913">
    <property type="protein sequence ID" value="KAK4455972.1"/>
    <property type="molecule type" value="Genomic_DNA"/>
</dbReference>
<dbReference type="InterPro" id="IPR039527">
    <property type="entry name" value="PIGG/GPI7"/>
</dbReference>
<dbReference type="PANTHER" id="PTHR23072:SF0">
    <property type="entry name" value="GPI ETHANOLAMINE PHOSPHATE TRANSFERASE 2"/>
    <property type="match status" value="1"/>
</dbReference>
<keyword evidence="10 13" id="KW-0472">Membrane</keyword>
<comment type="subcellular location">
    <subcellularLocation>
        <location evidence="1 13">Endoplasmic reticulum membrane</location>
        <topology evidence="1 13">Multi-pass membrane protein</topology>
    </subcellularLocation>
</comment>
<evidence type="ECO:0000256" key="5">
    <source>
        <dbReference type="ARBA" id="ARBA00022502"/>
    </source>
</evidence>
<evidence type="ECO:0000256" key="11">
    <source>
        <dbReference type="ARBA" id="ARBA00023180"/>
    </source>
</evidence>
<dbReference type="InterPro" id="IPR002591">
    <property type="entry name" value="Phosphodiest/P_Trfase"/>
</dbReference>
<evidence type="ECO:0000256" key="3">
    <source>
        <dbReference type="ARBA" id="ARBA00005315"/>
    </source>
</evidence>
<feature type="transmembrane region" description="Helical" evidence="13">
    <location>
        <begin position="529"/>
        <end position="545"/>
    </location>
</feature>
<reference evidence="15" key="2">
    <citation type="submission" date="2023-05" db="EMBL/GenBank/DDBJ databases">
        <authorList>
            <consortium name="Lawrence Berkeley National Laboratory"/>
            <person name="Steindorff A."/>
            <person name="Hensen N."/>
            <person name="Bonometti L."/>
            <person name="Westerberg I."/>
            <person name="Brannstrom I.O."/>
            <person name="Guillou S."/>
            <person name="Cros-Aarteil S."/>
            <person name="Calhoun S."/>
            <person name="Haridas S."/>
            <person name="Kuo A."/>
            <person name="Mondo S."/>
            <person name="Pangilinan J."/>
            <person name="Riley R."/>
            <person name="Labutti K."/>
            <person name="Andreopoulos B."/>
            <person name="Lipzen A."/>
            <person name="Chen C."/>
            <person name="Yanf M."/>
            <person name="Daum C."/>
            <person name="Ng V."/>
            <person name="Clum A."/>
            <person name="Ohm R."/>
            <person name="Martin F."/>
            <person name="Silar P."/>
            <person name="Natvig D."/>
            <person name="Lalanne C."/>
            <person name="Gautier V."/>
            <person name="Ament-Velasquez S.L."/>
            <person name="Kruys A."/>
            <person name="Hutchinson M.I."/>
            <person name="Powell A.J."/>
            <person name="Barry K."/>
            <person name="Miller A.N."/>
            <person name="Grigoriev I.V."/>
            <person name="Debuchy R."/>
            <person name="Gladieux P."/>
            <person name="Thoren M.H."/>
            <person name="Johannesson H."/>
        </authorList>
    </citation>
    <scope>NUCLEOTIDE SEQUENCE</scope>
    <source>
        <strain evidence="15">PSN243</strain>
    </source>
</reference>
<dbReference type="InterPro" id="IPR045687">
    <property type="entry name" value="PIGG/GPI7_C"/>
</dbReference>
<dbReference type="GO" id="GO:0005789">
    <property type="term" value="C:endoplasmic reticulum membrane"/>
    <property type="evidence" value="ECO:0007669"/>
    <property type="project" value="UniProtKB-SubCell"/>
</dbReference>
<dbReference type="InterPro" id="IPR037674">
    <property type="entry name" value="PIG-G_N"/>
</dbReference>
<evidence type="ECO:0000313" key="16">
    <source>
        <dbReference type="Proteomes" id="UP001321760"/>
    </source>
</evidence>
<comment type="caution">
    <text evidence="15">The sequence shown here is derived from an EMBL/GenBank/DDBJ whole genome shotgun (WGS) entry which is preliminary data.</text>
</comment>
<comment type="pathway">
    <text evidence="2 13">Glycolipid biosynthesis; glycosylphosphatidylinositol-anchor biosynthesis.</text>
</comment>
<feature type="transmembrane region" description="Helical" evidence="13">
    <location>
        <begin position="449"/>
        <end position="467"/>
    </location>
</feature>
<keyword evidence="5 13" id="KW-0337">GPI-anchor biosynthesis</keyword>
<dbReference type="Proteomes" id="UP001321760">
    <property type="component" value="Unassembled WGS sequence"/>
</dbReference>
<feature type="transmembrane region" description="Helical" evidence="13">
    <location>
        <begin position="479"/>
        <end position="498"/>
    </location>
</feature>
<evidence type="ECO:0000256" key="6">
    <source>
        <dbReference type="ARBA" id="ARBA00022679"/>
    </source>
</evidence>
<evidence type="ECO:0000256" key="2">
    <source>
        <dbReference type="ARBA" id="ARBA00004687"/>
    </source>
</evidence>
<dbReference type="Pfam" id="PF19316">
    <property type="entry name" value="PIGO_PIGG"/>
    <property type="match status" value="1"/>
</dbReference>
<feature type="transmembrane region" description="Helical" evidence="13">
    <location>
        <begin position="596"/>
        <end position="618"/>
    </location>
</feature>
<dbReference type="AlphaFoldDB" id="A0AAV9H5K3"/>
<dbReference type="SUPFAM" id="SSF53649">
    <property type="entry name" value="Alkaline phosphatase-like"/>
    <property type="match status" value="1"/>
</dbReference>
<comment type="function">
    <text evidence="12 13">Ethanolamine phosphate transferase involved in glycosylphosphatidylinositol-anchor biosynthesis. Transfers ethanolamine phosphate to the GPI second mannose.</text>
</comment>
<evidence type="ECO:0000256" key="4">
    <source>
        <dbReference type="ARBA" id="ARBA00020830"/>
    </source>
</evidence>
<dbReference type="GO" id="GO:0051267">
    <property type="term" value="F:CP2 mannose-ethanolamine phosphotransferase activity"/>
    <property type="evidence" value="ECO:0007669"/>
    <property type="project" value="TreeGrafter"/>
</dbReference>
<evidence type="ECO:0000256" key="13">
    <source>
        <dbReference type="RuleBase" id="RU367106"/>
    </source>
</evidence>
<keyword evidence="9 13" id="KW-1133">Transmembrane helix</keyword>
<feature type="transmembrane region" description="Helical" evidence="13">
    <location>
        <begin position="840"/>
        <end position="865"/>
    </location>
</feature>